<dbReference type="Proteomes" id="UP000818624">
    <property type="component" value="Chromosome 3"/>
</dbReference>
<dbReference type="InterPro" id="IPR027417">
    <property type="entry name" value="P-loop_NTPase"/>
</dbReference>
<feature type="region of interest" description="Disordered" evidence="8">
    <location>
        <begin position="511"/>
        <end position="561"/>
    </location>
</feature>
<comment type="similarity">
    <text evidence="2">Belongs to the rad17/RAD24 family.</text>
</comment>
<dbReference type="InterPro" id="IPR057927">
    <property type="entry name" value="RAD24-like_helical"/>
</dbReference>
<feature type="region of interest" description="Disordered" evidence="8">
    <location>
        <begin position="1"/>
        <end position="32"/>
    </location>
</feature>
<accession>A0ABY8EUI5</accession>
<proteinExistence type="inferred from homology"/>
<dbReference type="PANTHER" id="PTHR12172">
    <property type="entry name" value="CELL CYCLE CHECKPOINT PROTEIN RAD17"/>
    <property type="match status" value="1"/>
</dbReference>
<evidence type="ECO:0000259" key="9">
    <source>
        <dbReference type="Pfam" id="PF25812"/>
    </source>
</evidence>
<feature type="domain" description="Checkpoint protein RAD24-like helical bundle" evidence="9">
    <location>
        <begin position="302"/>
        <end position="403"/>
    </location>
</feature>
<keyword evidence="7" id="KW-0131">Cell cycle</keyword>
<evidence type="ECO:0000256" key="8">
    <source>
        <dbReference type="SAM" id="MobiDB-lite"/>
    </source>
</evidence>
<evidence type="ECO:0000256" key="6">
    <source>
        <dbReference type="ARBA" id="ARBA00023242"/>
    </source>
</evidence>
<evidence type="ECO:0000313" key="11">
    <source>
        <dbReference type="Proteomes" id="UP000818624"/>
    </source>
</evidence>
<keyword evidence="3" id="KW-0547">Nucleotide-binding</keyword>
<feature type="compositionally biased region" description="Basic and acidic residues" evidence="8">
    <location>
        <begin position="20"/>
        <end position="32"/>
    </location>
</feature>
<dbReference type="Pfam" id="PF03215">
    <property type="entry name" value="Rad17"/>
    <property type="match status" value="1"/>
</dbReference>
<protein>
    <submittedName>
        <fullName evidence="10">RFC checkpoint protein Rad17</fullName>
    </submittedName>
</protein>
<evidence type="ECO:0000256" key="1">
    <source>
        <dbReference type="ARBA" id="ARBA00004123"/>
    </source>
</evidence>
<dbReference type="Pfam" id="PF25812">
    <property type="entry name" value="RAD24_helical"/>
    <property type="match status" value="1"/>
</dbReference>
<organism evidence="10 11">
    <name type="scientific">Malassezia furfur</name>
    <name type="common">Pityriasis versicolor infection agent</name>
    <name type="synonym">Pityrosporum furfur</name>
    <dbReference type="NCBI Taxonomy" id="55194"/>
    <lineage>
        <taxon>Eukaryota</taxon>
        <taxon>Fungi</taxon>
        <taxon>Dikarya</taxon>
        <taxon>Basidiomycota</taxon>
        <taxon>Ustilaginomycotina</taxon>
        <taxon>Malasseziomycetes</taxon>
        <taxon>Malasseziales</taxon>
        <taxon>Malasseziaceae</taxon>
        <taxon>Malassezia</taxon>
    </lineage>
</organism>
<feature type="compositionally biased region" description="Low complexity" evidence="8">
    <location>
        <begin position="526"/>
        <end position="539"/>
    </location>
</feature>
<evidence type="ECO:0000256" key="7">
    <source>
        <dbReference type="ARBA" id="ARBA00023306"/>
    </source>
</evidence>
<dbReference type="InterPro" id="IPR004582">
    <property type="entry name" value="Checkpoint_prot_Rad17_Rad24"/>
</dbReference>
<gene>
    <name evidence="10" type="primary">rad17</name>
    <name evidence="10" type="ORF">GLX27_003455</name>
</gene>
<evidence type="ECO:0000256" key="3">
    <source>
        <dbReference type="ARBA" id="ARBA00022741"/>
    </source>
</evidence>
<evidence type="ECO:0000256" key="5">
    <source>
        <dbReference type="ARBA" id="ARBA00022840"/>
    </source>
</evidence>
<dbReference type="Gene3D" id="3.40.50.300">
    <property type="entry name" value="P-loop containing nucleotide triphosphate hydrolases"/>
    <property type="match status" value="1"/>
</dbReference>
<evidence type="ECO:0000256" key="2">
    <source>
        <dbReference type="ARBA" id="ARBA00006168"/>
    </source>
</evidence>
<dbReference type="SUPFAM" id="SSF52540">
    <property type="entry name" value="P-loop containing nucleoside triphosphate hydrolases"/>
    <property type="match status" value="1"/>
</dbReference>
<keyword evidence="5" id="KW-0067">ATP-binding</keyword>
<name>A0ABY8EUI5_MALFU</name>
<reference evidence="10 11" key="1">
    <citation type="journal article" date="2020" name="Elife">
        <title>Loss of centromere function drives karyotype evolution in closely related Malassezia species.</title>
        <authorList>
            <person name="Sankaranarayanan S.R."/>
            <person name="Ianiri G."/>
            <person name="Coelho M.A."/>
            <person name="Reza M.H."/>
            <person name="Thimmappa B.C."/>
            <person name="Ganguly P."/>
            <person name="Vadnala R.N."/>
            <person name="Sun S."/>
            <person name="Siddharthan R."/>
            <person name="Tellgren-Roth C."/>
            <person name="Dawson T.L."/>
            <person name="Heitman J."/>
            <person name="Sanyal K."/>
        </authorList>
    </citation>
    <scope>NUCLEOTIDE SEQUENCE [LARGE SCALE GENOMIC DNA]</scope>
    <source>
        <strain evidence="10">CBS14141</strain>
    </source>
</reference>
<dbReference type="EMBL" id="CP046236">
    <property type="protein sequence ID" value="WFD48784.1"/>
    <property type="molecule type" value="Genomic_DNA"/>
</dbReference>
<comment type="subcellular location">
    <subcellularLocation>
        <location evidence="1">Nucleus</location>
    </subcellularLocation>
</comment>
<keyword evidence="11" id="KW-1185">Reference proteome</keyword>
<keyword evidence="4" id="KW-0227">DNA damage</keyword>
<evidence type="ECO:0000256" key="4">
    <source>
        <dbReference type="ARBA" id="ARBA00022763"/>
    </source>
</evidence>
<keyword evidence="6" id="KW-0539">Nucleus</keyword>
<dbReference type="PANTHER" id="PTHR12172:SF0">
    <property type="entry name" value="CELL CYCLE CHECKPOINT PROTEIN RAD17"/>
    <property type="match status" value="1"/>
</dbReference>
<evidence type="ECO:0000313" key="10">
    <source>
        <dbReference type="EMBL" id="WFD48784.1"/>
    </source>
</evidence>
<feature type="compositionally biased region" description="Pro residues" evidence="8">
    <location>
        <begin position="8"/>
        <end position="17"/>
    </location>
</feature>
<sequence length="561" mass="61112">MGRAPGATPRPAPPAVPTPAERRTATPDELPVHKRKVADVRAWLSEAFVAPTCKYRRILALTGPCGAGKTSTIRALAHRDALDFDLVEWENQDSFYDAGEQQSAIDRFAAFLHHAQRYPALQLAPRHAPRPQPKRRKIVLVEDLPNLAHEATRAQFHQVLEHALTTPATHVPIVLIVSDSVPRAEDDAAAVVGAASSWRARREAQMDVRTVVPERVRMHAAFAEIRFNPLTPRMIQSALHTRAAQLDVPRGLLTEISQSSAGDLRGAETTLTLLAAGGARTGTKRKALTTTDLALTPRASAMVLFHALGRILYNKRAGDPGLDADAGPVQAAAPAAPWHVSRRASLVDIEELWRDLPVDPSTFQLYLCHNFPSFTNEIDEAMHVADALSAAEALPVRSEDARTSAAAALYGFQIATRGTLLALPSPVPRRGQSMTKPAFYDMAQRAQQCTDTLAEMRTMLLQSSALHELQDRAADVPLTAMATEFVPLLARIDPTWQRWLPPLVEQPVLSESHTDDLDVPSEANMAHAPRPGAAPLLPRTVITAPRSSPPPDLSDSELEEL</sequence>